<dbReference type="Gene3D" id="3.20.20.70">
    <property type="entry name" value="Aldolase class I"/>
    <property type="match status" value="1"/>
</dbReference>
<dbReference type="Proteomes" id="UP000294545">
    <property type="component" value="Unassembled WGS sequence"/>
</dbReference>
<keyword evidence="1" id="KW-0949">S-adenosyl-L-methionine</keyword>
<dbReference type="NCBIfam" id="TIGR03916">
    <property type="entry name" value="rSAM_link_UDG"/>
    <property type="match status" value="1"/>
</dbReference>
<dbReference type="SUPFAM" id="SSF102114">
    <property type="entry name" value="Radical SAM enzymes"/>
    <property type="match status" value="1"/>
</dbReference>
<keyword evidence="2" id="KW-0479">Metal-binding</keyword>
<dbReference type="InterPro" id="IPR010994">
    <property type="entry name" value="RuvA_2-like"/>
</dbReference>
<dbReference type="InterPro" id="IPR007197">
    <property type="entry name" value="rSAM"/>
</dbReference>
<dbReference type="PANTHER" id="PTHR21180">
    <property type="entry name" value="ENDONUCLEASE/EXONUCLEASE/PHOSPHATASE FAMILY DOMAIN-CONTAINING PROTEIN 1"/>
    <property type="match status" value="1"/>
</dbReference>
<dbReference type="CDD" id="cd01335">
    <property type="entry name" value="Radical_SAM"/>
    <property type="match status" value="1"/>
</dbReference>
<dbReference type="InterPro" id="IPR051675">
    <property type="entry name" value="Endo/Exo/Phosphatase_dom_1"/>
</dbReference>
<dbReference type="SFLD" id="SFLDG01102">
    <property type="entry name" value="Uncharacterised_Radical_SAM_Su"/>
    <property type="match status" value="1"/>
</dbReference>
<dbReference type="SFLD" id="SFLDS00029">
    <property type="entry name" value="Radical_SAM"/>
    <property type="match status" value="1"/>
</dbReference>
<accession>A0A4R1N3L9</accession>
<dbReference type="InterPro" id="IPR013785">
    <property type="entry name" value="Aldolase_TIM"/>
</dbReference>
<keyword evidence="3" id="KW-0408">Iron</keyword>
<dbReference type="GO" id="GO:0046872">
    <property type="term" value="F:metal ion binding"/>
    <property type="evidence" value="ECO:0007669"/>
    <property type="project" value="UniProtKB-KW"/>
</dbReference>
<keyword evidence="4" id="KW-0411">Iron-sulfur</keyword>
<dbReference type="InterPro" id="IPR023874">
    <property type="entry name" value="DNA_rSAM_put"/>
</dbReference>
<dbReference type="SUPFAM" id="SSF47781">
    <property type="entry name" value="RuvA domain 2-like"/>
    <property type="match status" value="1"/>
</dbReference>
<comment type="caution">
    <text evidence="5">The sequence shown here is derived from an EMBL/GenBank/DDBJ whole genome shotgun (WGS) entry which is preliminary data.</text>
</comment>
<evidence type="ECO:0000313" key="6">
    <source>
        <dbReference type="Proteomes" id="UP000294545"/>
    </source>
</evidence>
<evidence type="ECO:0000256" key="2">
    <source>
        <dbReference type="ARBA" id="ARBA00022723"/>
    </source>
</evidence>
<proteinExistence type="predicted"/>
<keyword evidence="6" id="KW-1185">Reference proteome</keyword>
<sequence length="412" mass="47270">MFMRELILQKLKILTDAAKYDVSCSTSGVNRTNNRKIGNASASGICHSWSADGRCISLLKILMTNYCIFDCEYCVNKASNDIQRASFSSEEIAELTIEFYRRNYIEGLFLSSAIEKNPNHTMEKIIKALLILRNQYGFSGYIHVKAIPGADPILIKQAGLLADRMSVNIELPSEESLKLLAPQKHKKNLFLPMKQIKQGIEETTLDKKHFKSTPNFVPAGQSTQMIIGASPDNDLTIIKNTQNLYKHFNLKRVYFSAYVPVNKGQNLPSLQLAPPLVREHRLYQADWLLRFYKFEADELLNANQPNFDLEVDPKMMWALNHIQHFPIEINQASYEELLRVPGIGTKSAYRIINQRRCSRIRVEDLQKIGVVYKRAKYFVTCNGTYEGLKEMDAQMIREKLVPKKTFEQLSLF</sequence>
<reference evidence="5 6" key="1">
    <citation type="submission" date="2019-03" db="EMBL/GenBank/DDBJ databases">
        <title>Genomic Encyclopedia of Type Strains, Phase IV (KMG-IV): sequencing the most valuable type-strain genomes for metagenomic binning, comparative biology and taxonomic classification.</title>
        <authorList>
            <person name="Goeker M."/>
        </authorList>
    </citation>
    <scope>NUCLEOTIDE SEQUENCE [LARGE SCALE GENOMIC DNA]</scope>
    <source>
        <strain evidence="5 6">DSM 24176</strain>
    </source>
</reference>
<dbReference type="AlphaFoldDB" id="A0A4R1N3L9"/>
<protein>
    <submittedName>
        <fullName evidence="5">Putative DNA modification/repair radical SAM protein</fullName>
    </submittedName>
</protein>
<dbReference type="Gene3D" id="1.10.150.320">
    <property type="entry name" value="Photosystem II 12 kDa extrinsic protein"/>
    <property type="match status" value="1"/>
</dbReference>
<evidence type="ECO:0000313" key="5">
    <source>
        <dbReference type="EMBL" id="TCL00054.1"/>
    </source>
</evidence>
<dbReference type="Pfam" id="PF12836">
    <property type="entry name" value="HHH_3"/>
    <property type="match status" value="1"/>
</dbReference>
<evidence type="ECO:0000256" key="3">
    <source>
        <dbReference type="ARBA" id="ARBA00023004"/>
    </source>
</evidence>
<dbReference type="InterPro" id="IPR058240">
    <property type="entry name" value="rSAM_sf"/>
</dbReference>
<evidence type="ECO:0000256" key="1">
    <source>
        <dbReference type="ARBA" id="ARBA00022691"/>
    </source>
</evidence>
<dbReference type="GO" id="GO:0051536">
    <property type="term" value="F:iron-sulfur cluster binding"/>
    <property type="evidence" value="ECO:0007669"/>
    <property type="project" value="UniProtKB-KW"/>
</dbReference>
<dbReference type="PANTHER" id="PTHR21180:SF9">
    <property type="entry name" value="TYPE II SECRETION SYSTEM PROTEIN K"/>
    <property type="match status" value="1"/>
</dbReference>
<name>A0A4R1N3L9_9FIRM</name>
<organism evidence="5 6">
    <name type="scientific">Natranaerovirga hydrolytica</name>
    <dbReference type="NCBI Taxonomy" id="680378"/>
    <lineage>
        <taxon>Bacteria</taxon>
        <taxon>Bacillati</taxon>
        <taxon>Bacillota</taxon>
        <taxon>Clostridia</taxon>
        <taxon>Lachnospirales</taxon>
        <taxon>Natranaerovirgaceae</taxon>
        <taxon>Natranaerovirga</taxon>
    </lineage>
</organism>
<gene>
    <name evidence="5" type="ORF">EDC19_0034</name>
</gene>
<evidence type="ECO:0000256" key="4">
    <source>
        <dbReference type="ARBA" id="ARBA00023014"/>
    </source>
</evidence>
<dbReference type="EMBL" id="SMGQ01000001">
    <property type="protein sequence ID" value="TCL00054.1"/>
    <property type="molecule type" value="Genomic_DNA"/>
</dbReference>
<dbReference type="GO" id="GO:0003824">
    <property type="term" value="F:catalytic activity"/>
    <property type="evidence" value="ECO:0007669"/>
    <property type="project" value="InterPro"/>
</dbReference>